<name>A0ABR8FRR8_9NOSO</name>
<feature type="compositionally biased region" description="Basic and acidic residues" evidence="1">
    <location>
        <begin position="31"/>
        <end position="51"/>
    </location>
</feature>
<organism evidence="2 3">
    <name type="scientific">Nostoc spongiaeforme FACHB-130</name>
    <dbReference type="NCBI Taxonomy" id="1357510"/>
    <lineage>
        <taxon>Bacteria</taxon>
        <taxon>Bacillati</taxon>
        <taxon>Cyanobacteriota</taxon>
        <taxon>Cyanophyceae</taxon>
        <taxon>Nostocales</taxon>
        <taxon>Nostocaceae</taxon>
        <taxon>Nostoc</taxon>
    </lineage>
</organism>
<protein>
    <submittedName>
        <fullName evidence="2">Uncharacterized protein</fullName>
    </submittedName>
</protein>
<feature type="region of interest" description="Disordered" evidence="1">
    <location>
        <begin position="30"/>
        <end position="71"/>
    </location>
</feature>
<dbReference type="RefSeq" id="WP_190965992.1">
    <property type="nucleotide sequence ID" value="NZ_JACJTB010000001.1"/>
</dbReference>
<comment type="caution">
    <text evidence="2">The sequence shown here is derived from an EMBL/GenBank/DDBJ whole genome shotgun (WGS) entry which is preliminary data.</text>
</comment>
<gene>
    <name evidence="2" type="ORF">H6G74_01660</name>
</gene>
<dbReference type="Proteomes" id="UP000603457">
    <property type="component" value="Unassembled WGS sequence"/>
</dbReference>
<keyword evidence="3" id="KW-1185">Reference proteome</keyword>
<dbReference type="Pfam" id="PF26394">
    <property type="entry name" value="Psb34"/>
    <property type="match status" value="1"/>
</dbReference>
<evidence type="ECO:0000313" key="3">
    <source>
        <dbReference type="Proteomes" id="UP000603457"/>
    </source>
</evidence>
<accession>A0ABR8FRR8</accession>
<evidence type="ECO:0000256" key="1">
    <source>
        <dbReference type="SAM" id="MobiDB-lite"/>
    </source>
</evidence>
<sequence>MANEKFKKAVDSSERAEVDTYDRGIVPAETAARKEREGDLYKTLPTEEREAAAPTDDQTDAESIHTTDGYTVDKEGLLNNYAIEPEMYYEVPGDARQEVAEDSAQRLEELQEVKEDKEEEVKEDKEGELTEEGDRRGRGQGII</sequence>
<dbReference type="InterPro" id="IPR048028">
    <property type="entry name" value="Psb34-like"/>
</dbReference>
<reference evidence="2 3" key="1">
    <citation type="journal article" date="2020" name="ISME J.">
        <title>Comparative genomics reveals insights into cyanobacterial evolution and habitat adaptation.</title>
        <authorList>
            <person name="Chen M.Y."/>
            <person name="Teng W.K."/>
            <person name="Zhao L."/>
            <person name="Hu C.X."/>
            <person name="Zhou Y.K."/>
            <person name="Han B.P."/>
            <person name="Song L.R."/>
            <person name="Shu W.S."/>
        </authorList>
    </citation>
    <scope>NUCLEOTIDE SEQUENCE [LARGE SCALE GENOMIC DNA]</scope>
    <source>
        <strain evidence="2 3">FACHB-130</strain>
    </source>
</reference>
<feature type="compositionally biased region" description="Basic and acidic residues" evidence="1">
    <location>
        <begin position="93"/>
        <end position="137"/>
    </location>
</feature>
<feature type="region of interest" description="Disordered" evidence="1">
    <location>
        <begin position="93"/>
        <end position="143"/>
    </location>
</feature>
<dbReference type="EMBL" id="JACJTB010000001">
    <property type="protein sequence ID" value="MBD2593035.1"/>
    <property type="molecule type" value="Genomic_DNA"/>
</dbReference>
<evidence type="ECO:0000313" key="2">
    <source>
        <dbReference type="EMBL" id="MBD2593035.1"/>
    </source>
</evidence>
<proteinExistence type="predicted"/>